<dbReference type="HOGENOM" id="CLU_130858_0_0_9"/>
<dbReference type="PROSITE" id="PS51257">
    <property type="entry name" value="PROKAR_LIPOPROTEIN"/>
    <property type="match status" value="1"/>
</dbReference>
<evidence type="ECO:0000313" key="2">
    <source>
        <dbReference type="EMBL" id="ADU32336.1"/>
    </source>
</evidence>
<evidence type="ECO:0008006" key="4">
    <source>
        <dbReference type="Google" id="ProtNLM"/>
    </source>
</evidence>
<keyword evidence="1" id="KW-0732">Signal</keyword>
<name>E6TXE1_EVAC2</name>
<feature type="chain" id="PRO_5003212434" description="Lipoprotein" evidence="1">
    <location>
        <begin position="24"/>
        <end position="167"/>
    </location>
</feature>
<keyword evidence="3" id="KW-1185">Reference proteome</keyword>
<organism evidence="2 3">
    <name type="scientific">Evansella cellulosilytica (strain ATCC 21833 / DSM 2522 / FERM P-1141 / JCM 9156 / N-4)</name>
    <name type="common">Bacillus cellulosilyticus</name>
    <dbReference type="NCBI Taxonomy" id="649639"/>
    <lineage>
        <taxon>Bacteria</taxon>
        <taxon>Bacillati</taxon>
        <taxon>Bacillota</taxon>
        <taxon>Bacilli</taxon>
        <taxon>Bacillales</taxon>
        <taxon>Bacillaceae</taxon>
        <taxon>Evansella</taxon>
    </lineage>
</organism>
<dbReference type="OrthoDB" id="1904509at2"/>
<gene>
    <name evidence="2" type="ordered locus">Bcell_4108</name>
</gene>
<dbReference type="RefSeq" id="WP_013490662.1">
    <property type="nucleotide sequence ID" value="NC_014829.1"/>
</dbReference>
<feature type="signal peptide" evidence="1">
    <location>
        <begin position="1"/>
        <end position="23"/>
    </location>
</feature>
<proteinExistence type="predicted"/>
<evidence type="ECO:0000256" key="1">
    <source>
        <dbReference type="SAM" id="SignalP"/>
    </source>
</evidence>
<dbReference type="eggNOG" id="ENOG5032HM6">
    <property type="taxonomic scope" value="Bacteria"/>
</dbReference>
<dbReference type="Proteomes" id="UP000001401">
    <property type="component" value="Chromosome"/>
</dbReference>
<accession>E6TXE1</accession>
<protein>
    <recommendedName>
        <fullName evidence="4">Lipoprotein</fullName>
    </recommendedName>
</protein>
<evidence type="ECO:0000313" key="3">
    <source>
        <dbReference type="Proteomes" id="UP000001401"/>
    </source>
</evidence>
<dbReference type="AlphaFoldDB" id="E6TXE1"/>
<dbReference type="KEGG" id="bco:Bcell_4108"/>
<sequence precursor="true">MFKYGVISLIVVLFITGCSQGSAESQRVDIAKQYLEEKGYTMIEHIMTVEPFILTESDLLETYHIQIWQLQMLDVEQYIGKMINGEVFLINNHPLDHYENGTIKGLGYTHVHLLIVDDVVIGGTASPVTEETIFGAPYSLEGKTFEDLYPNENWREWTDKWIEKYTK</sequence>
<reference evidence="2 3" key="1">
    <citation type="submission" date="2010-12" db="EMBL/GenBank/DDBJ databases">
        <title>Complete sequence of Bacillus cellulosilyticus DSM 2522.</title>
        <authorList>
            <consortium name="US DOE Joint Genome Institute"/>
            <person name="Lucas S."/>
            <person name="Copeland A."/>
            <person name="Lapidus A."/>
            <person name="Cheng J.-F."/>
            <person name="Bruce D."/>
            <person name="Goodwin L."/>
            <person name="Pitluck S."/>
            <person name="Chertkov O."/>
            <person name="Detter J.C."/>
            <person name="Han C."/>
            <person name="Tapia R."/>
            <person name="Land M."/>
            <person name="Hauser L."/>
            <person name="Jeffries C."/>
            <person name="Kyrpides N."/>
            <person name="Ivanova N."/>
            <person name="Mikhailova N."/>
            <person name="Brumm P."/>
            <person name="Mead D."/>
            <person name="Woyke T."/>
        </authorList>
    </citation>
    <scope>NUCLEOTIDE SEQUENCE [LARGE SCALE GENOMIC DNA]</scope>
    <source>
        <strain evidence="3">ATCC 21833 / DSM 2522 / FERM P-1141 / JCM 9156 / N-4</strain>
    </source>
</reference>
<dbReference type="EMBL" id="CP002394">
    <property type="protein sequence ID" value="ADU32336.1"/>
    <property type="molecule type" value="Genomic_DNA"/>
</dbReference>